<dbReference type="PROSITE" id="PS51257">
    <property type="entry name" value="PROKAR_LIPOPROTEIN"/>
    <property type="match status" value="1"/>
</dbReference>
<dbReference type="AlphaFoldDB" id="A0A7W8DL72"/>
<dbReference type="RefSeq" id="WP_184341135.1">
    <property type="nucleotide sequence ID" value="NZ_JACHIG010000007.1"/>
</dbReference>
<dbReference type="Proteomes" id="UP000590740">
    <property type="component" value="Unassembled WGS sequence"/>
</dbReference>
<accession>A0A7W8DL72</accession>
<evidence type="ECO:0000313" key="3">
    <source>
        <dbReference type="Proteomes" id="UP000590740"/>
    </source>
</evidence>
<feature type="chain" id="PRO_5030921377" description="Lipoprotein" evidence="1">
    <location>
        <begin position="23"/>
        <end position="92"/>
    </location>
</feature>
<reference evidence="2 3" key="1">
    <citation type="submission" date="2020-08" db="EMBL/GenBank/DDBJ databases">
        <title>Genomic Encyclopedia of Type Strains, Phase IV (KMG-IV): sequencing the most valuable type-strain genomes for metagenomic binning, comparative biology and taxonomic classification.</title>
        <authorList>
            <person name="Goeker M."/>
        </authorList>
    </citation>
    <scope>NUCLEOTIDE SEQUENCE [LARGE SCALE GENOMIC DNA]</scope>
    <source>
        <strain evidence="2 3">DSM 12252</strain>
    </source>
</reference>
<gene>
    <name evidence="2" type="ORF">HNQ65_003477</name>
</gene>
<keyword evidence="1" id="KW-0732">Signal</keyword>
<dbReference type="EMBL" id="JACHIG010000007">
    <property type="protein sequence ID" value="MBB5033887.1"/>
    <property type="molecule type" value="Genomic_DNA"/>
</dbReference>
<name>A0A7W8DL72_9BACT</name>
<protein>
    <recommendedName>
        <fullName evidence="4">Lipoprotein</fullName>
    </recommendedName>
</protein>
<feature type="signal peptide" evidence="1">
    <location>
        <begin position="1"/>
        <end position="22"/>
    </location>
</feature>
<organism evidence="2 3">
    <name type="scientific">Prosthecobacter vanneervenii</name>
    <dbReference type="NCBI Taxonomy" id="48466"/>
    <lineage>
        <taxon>Bacteria</taxon>
        <taxon>Pseudomonadati</taxon>
        <taxon>Verrucomicrobiota</taxon>
        <taxon>Verrucomicrobiia</taxon>
        <taxon>Verrucomicrobiales</taxon>
        <taxon>Verrucomicrobiaceae</taxon>
        <taxon>Prosthecobacter</taxon>
    </lineage>
</organism>
<proteinExistence type="predicted"/>
<sequence>MKAVHSLVLLSVISALSLTSCGQSWTWSDHGYKRVPLGGTYYNSNFNGAPSFGGHGGGYGNGYSVWPQPTLNYGEYFTYDDVPTNVGNSWEH</sequence>
<evidence type="ECO:0008006" key="4">
    <source>
        <dbReference type="Google" id="ProtNLM"/>
    </source>
</evidence>
<evidence type="ECO:0000256" key="1">
    <source>
        <dbReference type="SAM" id="SignalP"/>
    </source>
</evidence>
<evidence type="ECO:0000313" key="2">
    <source>
        <dbReference type="EMBL" id="MBB5033887.1"/>
    </source>
</evidence>
<comment type="caution">
    <text evidence="2">The sequence shown here is derived from an EMBL/GenBank/DDBJ whole genome shotgun (WGS) entry which is preliminary data.</text>
</comment>
<keyword evidence="3" id="KW-1185">Reference proteome</keyword>